<gene>
    <name evidence="2" type="ORF">DES52_103164</name>
</gene>
<protein>
    <submittedName>
        <fullName evidence="2">Uncharacterized protein</fullName>
    </submittedName>
</protein>
<organism evidence="2 3">
    <name type="scientific">Deinococcus yavapaiensis KR-236</name>
    <dbReference type="NCBI Taxonomy" id="694435"/>
    <lineage>
        <taxon>Bacteria</taxon>
        <taxon>Thermotogati</taxon>
        <taxon>Deinococcota</taxon>
        <taxon>Deinococci</taxon>
        <taxon>Deinococcales</taxon>
        <taxon>Deinococcaceae</taxon>
        <taxon>Deinococcus</taxon>
    </lineage>
</organism>
<keyword evidence="3" id="KW-1185">Reference proteome</keyword>
<feature type="coiled-coil region" evidence="1">
    <location>
        <begin position="108"/>
        <end position="149"/>
    </location>
</feature>
<keyword evidence="1" id="KW-0175">Coiled coil</keyword>
<sequence length="383" mass="42090">MTKQESSHYDWLLEKLADILGREVARGTLDSLLASLGHDMTSATEQNYRALLRGPLQERLRLRLGGQSASAWVTRTERERFGPERSGSAAATRISPLGRRGSDAALALALLRVEIAEQQRRRAELAEHLGAAERLAVRHEEALARLEVRQLQTQDALSRQRDAHARQTAWLSLNVVRARKRLLALQLKTATTRGVAEQEVEAIKLAWRGAREHASALEALGVPEVTIDDWPKVTLSADVWLAHLDEQPSVLHARQTAERASAHLQAASAHTRATLESVTRRAEGELEAARASVMREARGRLANVRAAFDEAERLRAAHARAQERVRELEQALASGPVDELAFEEAQHDAVLAWSAAVQASHTLARLALELRAFLGLAPEGAGA</sequence>
<dbReference type="AlphaFoldDB" id="A0A318SE38"/>
<evidence type="ECO:0000313" key="3">
    <source>
        <dbReference type="Proteomes" id="UP000248326"/>
    </source>
</evidence>
<dbReference type="RefSeq" id="WP_110885685.1">
    <property type="nucleotide sequence ID" value="NZ_QJSX01000003.1"/>
</dbReference>
<proteinExistence type="predicted"/>
<comment type="caution">
    <text evidence="2">The sequence shown here is derived from an EMBL/GenBank/DDBJ whole genome shotgun (WGS) entry which is preliminary data.</text>
</comment>
<dbReference type="EMBL" id="QJSX01000003">
    <property type="protein sequence ID" value="PYE55331.1"/>
    <property type="molecule type" value="Genomic_DNA"/>
</dbReference>
<feature type="coiled-coil region" evidence="1">
    <location>
        <begin position="294"/>
        <end position="331"/>
    </location>
</feature>
<dbReference type="Proteomes" id="UP000248326">
    <property type="component" value="Unassembled WGS sequence"/>
</dbReference>
<evidence type="ECO:0000256" key="1">
    <source>
        <dbReference type="SAM" id="Coils"/>
    </source>
</evidence>
<reference evidence="2 3" key="1">
    <citation type="submission" date="2018-06" db="EMBL/GenBank/DDBJ databases">
        <title>Genomic Encyclopedia of Type Strains, Phase IV (KMG-IV): sequencing the most valuable type-strain genomes for metagenomic binning, comparative biology and taxonomic classification.</title>
        <authorList>
            <person name="Goeker M."/>
        </authorList>
    </citation>
    <scope>NUCLEOTIDE SEQUENCE [LARGE SCALE GENOMIC DNA]</scope>
    <source>
        <strain evidence="2 3">DSM 18048</strain>
    </source>
</reference>
<evidence type="ECO:0000313" key="2">
    <source>
        <dbReference type="EMBL" id="PYE55331.1"/>
    </source>
</evidence>
<accession>A0A318SE38</accession>
<name>A0A318SE38_9DEIO</name>